<dbReference type="Gene3D" id="3.40.50.300">
    <property type="entry name" value="P-loop containing nucleotide triphosphate hydrolases"/>
    <property type="match status" value="1"/>
</dbReference>
<dbReference type="Proteomes" id="UP000821853">
    <property type="component" value="Chromosome 4"/>
</dbReference>
<evidence type="ECO:0000313" key="3">
    <source>
        <dbReference type="Proteomes" id="UP000821853"/>
    </source>
</evidence>
<proteinExistence type="predicted"/>
<dbReference type="InterPro" id="IPR002182">
    <property type="entry name" value="NB-ARC"/>
</dbReference>
<sequence length="120" mass="13428">MMGCGKSVLAAEALRSPQLLQECFPDGVYWIPIGKLREQNDLLLKMHIQLDSLEVGSHKDVLTVEMASCRLKRWCLNARVSVKTSSFQSSSTYSSEKAPHSGDRCAQKELFTKEISCDYA</sequence>
<keyword evidence="3" id="KW-1185">Reference proteome</keyword>
<dbReference type="Pfam" id="PF00931">
    <property type="entry name" value="NB-ARC"/>
    <property type="match status" value="1"/>
</dbReference>
<evidence type="ECO:0000259" key="1">
    <source>
        <dbReference type="Pfam" id="PF00931"/>
    </source>
</evidence>
<dbReference type="EMBL" id="JABSTR010000006">
    <property type="protein sequence ID" value="KAH9373390.1"/>
    <property type="molecule type" value="Genomic_DNA"/>
</dbReference>
<feature type="domain" description="NB-ARC" evidence="1">
    <location>
        <begin position="1"/>
        <end position="52"/>
    </location>
</feature>
<dbReference type="VEuPathDB" id="VectorBase:HLOH_040541"/>
<dbReference type="AlphaFoldDB" id="A0A9J6G4R1"/>
<gene>
    <name evidence="2" type="ORF">HPB48_009435</name>
</gene>
<dbReference type="InterPro" id="IPR027417">
    <property type="entry name" value="P-loop_NTPase"/>
</dbReference>
<accession>A0A9J6G4R1</accession>
<organism evidence="2 3">
    <name type="scientific">Haemaphysalis longicornis</name>
    <name type="common">Bush tick</name>
    <dbReference type="NCBI Taxonomy" id="44386"/>
    <lineage>
        <taxon>Eukaryota</taxon>
        <taxon>Metazoa</taxon>
        <taxon>Ecdysozoa</taxon>
        <taxon>Arthropoda</taxon>
        <taxon>Chelicerata</taxon>
        <taxon>Arachnida</taxon>
        <taxon>Acari</taxon>
        <taxon>Parasitiformes</taxon>
        <taxon>Ixodida</taxon>
        <taxon>Ixodoidea</taxon>
        <taxon>Ixodidae</taxon>
        <taxon>Haemaphysalinae</taxon>
        <taxon>Haemaphysalis</taxon>
    </lineage>
</organism>
<dbReference type="OrthoDB" id="6422075at2759"/>
<evidence type="ECO:0000313" key="2">
    <source>
        <dbReference type="EMBL" id="KAH9373390.1"/>
    </source>
</evidence>
<dbReference type="GO" id="GO:0043531">
    <property type="term" value="F:ADP binding"/>
    <property type="evidence" value="ECO:0007669"/>
    <property type="project" value="InterPro"/>
</dbReference>
<reference evidence="2 3" key="1">
    <citation type="journal article" date="2020" name="Cell">
        <title>Large-Scale Comparative Analyses of Tick Genomes Elucidate Their Genetic Diversity and Vector Capacities.</title>
        <authorList>
            <consortium name="Tick Genome and Microbiome Consortium (TIGMIC)"/>
            <person name="Jia N."/>
            <person name="Wang J."/>
            <person name="Shi W."/>
            <person name="Du L."/>
            <person name="Sun Y."/>
            <person name="Zhan W."/>
            <person name="Jiang J.F."/>
            <person name="Wang Q."/>
            <person name="Zhang B."/>
            <person name="Ji P."/>
            <person name="Bell-Sakyi L."/>
            <person name="Cui X.M."/>
            <person name="Yuan T.T."/>
            <person name="Jiang B.G."/>
            <person name="Yang W.F."/>
            <person name="Lam T.T."/>
            <person name="Chang Q.C."/>
            <person name="Ding S.J."/>
            <person name="Wang X.J."/>
            <person name="Zhu J.G."/>
            <person name="Ruan X.D."/>
            <person name="Zhao L."/>
            <person name="Wei J.T."/>
            <person name="Ye R.Z."/>
            <person name="Que T.C."/>
            <person name="Du C.H."/>
            <person name="Zhou Y.H."/>
            <person name="Cheng J.X."/>
            <person name="Dai P.F."/>
            <person name="Guo W.B."/>
            <person name="Han X.H."/>
            <person name="Huang E.J."/>
            <person name="Li L.F."/>
            <person name="Wei W."/>
            <person name="Gao Y.C."/>
            <person name="Liu J.Z."/>
            <person name="Shao H.Z."/>
            <person name="Wang X."/>
            <person name="Wang C.C."/>
            <person name="Yang T.C."/>
            <person name="Huo Q.B."/>
            <person name="Li W."/>
            <person name="Chen H.Y."/>
            <person name="Chen S.E."/>
            <person name="Zhou L.G."/>
            <person name="Ni X.B."/>
            <person name="Tian J.H."/>
            <person name="Sheng Y."/>
            <person name="Liu T."/>
            <person name="Pan Y.S."/>
            <person name="Xia L.Y."/>
            <person name="Li J."/>
            <person name="Zhao F."/>
            <person name="Cao W.C."/>
        </authorList>
    </citation>
    <scope>NUCLEOTIDE SEQUENCE [LARGE SCALE GENOMIC DNA]</scope>
    <source>
        <strain evidence="2">HaeL-2018</strain>
    </source>
</reference>
<protein>
    <recommendedName>
        <fullName evidence="1">NB-ARC domain-containing protein</fullName>
    </recommendedName>
</protein>
<comment type="caution">
    <text evidence="2">The sequence shown here is derived from an EMBL/GenBank/DDBJ whole genome shotgun (WGS) entry which is preliminary data.</text>
</comment>
<name>A0A9J6G4R1_HAELO</name>